<dbReference type="GO" id="GO:0003677">
    <property type="term" value="F:DNA binding"/>
    <property type="evidence" value="ECO:0007669"/>
    <property type="project" value="InterPro"/>
</dbReference>
<dbReference type="InterPro" id="IPR036617">
    <property type="entry name" value="BAF_sf"/>
</dbReference>
<dbReference type="Gene3D" id="1.10.150.40">
    <property type="entry name" value="Barrier-to-autointegration factor, BAF"/>
    <property type="match status" value="1"/>
</dbReference>
<keyword evidence="1" id="KW-1185">Reference proteome</keyword>
<dbReference type="SUPFAM" id="SSF47798">
    <property type="entry name" value="Barrier-to-autointegration factor, BAF"/>
    <property type="match status" value="1"/>
</dbReference>
<dbReference type="AlphaFoldDB" id="A0A0K0FMT5"/>
<sequence length="115" mass="13550">MKRTSCFKKVYDVEKQNYIHVEIFNGWLINSLQNHKVCKIPFLSDQTVIKFNNNDFIFTNQILGQLLVFNYSKTRFIYWVNTFIGGTIAEAEYLYDILKKYTTAEPVREGNGSYV</sequence>
<dbReference type="Proteomes" id="UP000035680">
    <property type="component" value="Unassembled WGS sequence"/>
</dbReference>
<accession>A0A0K0FMT5</accession>
<protein>
    <submittedName>
        <fullName evidence="2">Phage protein</fullName>
    </submittedName>
</protein>
<dbReference type="Pfam" id="PF02961">
    <property type="entry name" value="SAM_BAF"/>
    <property type="match status" value="1"/>
</dbReference>
<dbReference type="InterPro" id="IPR004122">
    <property type="entry name" value="BAF_prot"/>
</dbReference>
<evidence type="ECO:0000313" key="2">
    <source>
        <dbReference type="WBParaSite" id="SVE_1031400.1"/>
    </source>
</evidence>
<name>A0A0K0FMT5_STRVS</name>
<proteinExistence type="predicted"/>
<reference evidence="1" key="1">
    <citation type="submission" date="2014-07" db="EMBL/GenBank/DDBJ databases">
        <authorList>
            <person name="Martin A.A"/>
            <person name="De Silva N."/>
        </authorList>
    </citation>
    <scope>NUCLEOTIDE SEQUENCE</scope>
</reference>
<dbReference type="WBParaSite" id="SVE_1031400.1">
    <property type="protein sequence ID" value="SVE_1031400.1"/>
    <property type="gene ID" value="SVE_1031400"/>
</dbReference>
<reference evidence="2" key="2">
    <citation type="submission" date="2015-08" db="UniProtKB">
        <authorList>
            <consortium name="WormBaseParasite"/>
        </authorList>
    </citation>
    <scope>IDENTIFICATION</scope>
</reference>
<organism evidence="1 2">
    <name type="scientific">Strongyloides venezuelensis</name>
    <name type="common">Threadworm</name>
    <dbReference type="NCBI Taxonomy" id="75913"/>
    <lineage>
        <taxon>Eukaryota</taxon>
        <taxon>Metazoa</taxon>
        <taxon>Ecdysozoa</taxon>
        <taxon>Nematoda</taxon>
        <taxon>Chromadorea</taxon>
        <taxon>Rhabditida</taxon>
        <taxon>Tylenchina</taxon>
        <taxon>Panagrolaimomorpha</taxon>
        <taxon>Strongyloidoidea</taxon>
        <taxon>Strongyloididae</taxon>
        <taxon>Strongyloides</taxon>
    </lineage>
</organism>
<evidence type="ECO:0000313" key="1">
    <source>
        <dbReference type="Proteomes" id="UP000035680"/>
    </source>
</evidence>